<evidence type="ECO:0000313" key="3">
    <source>
        <dbReference type="Proteomes" id="UP000199103"/>
    </source>
</evidence>
<dbReference type="InterPro" id="IPR010982">
    <property type="entry name" value="Lambda_DNA-bd_dom_sf"/>
</dbReference>
<reference evidence="2 3" key="1">
    <citation type="submission" date="2016-10" db="EMBL/GenBank/DDBJ databases">
        <authorList>
            <person name="de Groot N.N."/>
        </authorList>
    </citation>
    <scope>NUCLEOTIDE SEQUENCE [LARGE SCALE GENOMIC DNA]</scope>
    <source>
        <strain evidence="2 3">DSM 21800</strain>
    </source>
</reference>
<dbReference type="STRING" id="630515.SAMN04489812_4346"/>
<protein>
    <submittedName>
        <fullName evidence="2">Transcriptional regulator, contains XRE-family HTH domain</fullName>
    </submittedName>
</protein>
<dbReference type="Pfam" id="PF13560">
    <property type="entry name" value="HTH_31"/>
    <property type="match status" value="1"/>
</dbReference>
<dbReference type="InterPro" id="IPR001387">
    <property type="entry name" value="Cro/C1-type_HTH"/>
</dbReference>
<dbReference type="PANTHER" id="PTHR35010">
    <property type="entry name" value="BLL4672 PROTEIN-RELATED"/>
    <property type="match status" value="1"/>
</dbReference>
<keyword evidence="3" id="KW-1185">Reference proteome</keyword>
<organism evidence="2 3">
    <name type="scientific">Microlunatus soli</name>
    <dbReference type="NCBI Taxonomy" id="630515"/>
    <lineage>
        <taxon>Bacteria</taxon>
        <taxon>Bacillati</taxon>
        <taxon>Actinomycetota</taxon>
        <taxon>Actinomycetes</taxon>
        <taxon>Propionibacteriales</taxon>
        <taxon>Propionibacteriaceae</taxon>
        <taxon>Microlunatus</taxon>
    </lineage>
</organism>
<dbReference type="EMBL" id="LT629772">
    <property type="protein sequence ID" value="SDT15241.1"/>
    <property type="molecule type" value="Genomic_DNA"/>
</dbReference>
<name>A0A1H1Y1C2_9ACTN</name>
<dbReference type="Gene3D" id="1.10.260.40">
    <property type="entry name" value="lambda repressor-like DNA-binding domains"/>
    <property type="match status" value="1"/>
</dbReference>
<sequence>MSAPTSAAPTVPASSVIGDLLRDWRIRRRRSQLDVAIAAEVSTRHLSFVETGRSRPSPMMIERLCDELDVPLRERNALHLAAGLAPPHRESGLQDLGSARSAIDAVLTGHLPSPAAAVDVHWDLVAANPMMQYFLADLPERLREPVNMLRSTLHPDGLLPRLANPRQWRRHALNRVRRQFDRTGDPGLSELYAELSAYPEPEPGPGEHGSPDDDLVVGLRMLTDNGELAFLYTVTVFGAPRDVTLDELAIETFFPADDATREQLAMLATRIATDH</sequence>
<dbReference type="Pfam" id="PF17765">
    <property type="entry name" value="MLTR_LBD"/>
    <property type="match status" value="1"/>
</dbReference>
<dbReference type="SMART" id="SM00530">
    <property type="entry name" value="HTH_XRE"/>
    <property type="match status" value="1"/>
</dbReference>
<accession>A0A1H1Y1C2</accession>
<dbReference type="SUPFAM" id="SSF47413">
    <property type="entry name" value="lambda repressor-like DNA-binding domains"/>
    <property type="match status" value="1"/>
</dbReference>
<proteinExistence type="predicted"/>
<dbReference type="CDD" id="cd00093">
    <property type="entry name" value="HTH_XRE"/>
    <property type="match status" value="1"/>
</dbReference>
<dbReference type="AlphaFoldDB" id="A0A1H1Y1C2"/>
<evidence type="ECO:0000313" key="2">
    <source>
        <dbReference type="EMBL" id="SDT15241.1"/>
    </source>
</evidence>
<dbReference type="Gene3D" id="3.30.450.180">
    <property type="match status" value="1"/>
</dbReference>
<dbReference type="PANTHER" id="PTHR35010:SF4">
    <property type="entry name" value="BLL5781 PROTEIN"/>
    <property type="match status" value="1"/>
</dbReference>
<dbReference type="Proteomes" id="UP000199103">
    <property type="component" value="Chromosome I"/>
</dbReference>
<dbReference type="RefSeq" id="WP_091527471.1">
    <property type="nucleotide sequence ID" value="NZ_LT629772.1"/>
</dbReference>
<dbReference type="PROSITE" id="PS50943">
    <property type="entry name" value="HTH_CROC1"/>
    <property type="match status" value="1"/>
</dbReference>
<dbReference type="OrthoDB" id="2959414at2"/>
<feature type="domain" description="HTH cro/C1-type" evidence="1">
    <location>
        <begin position="21"/>
        <end position="75"/>
    </location>
</feature>
<gene>
    <name evidence="2" type="ORF">SAMN04489812_4346</name>
</gene>
<evidence type="ECO:0000259" key="1">
    <source>
        <dbReference type="PROSITE" id="PS50943"/>
    </source>
</evidence>
<dbReference type="InterPro" id="IPR041413">
    <property type="entry name" value="MLTR_LBD"/>
</dbReference>
<dbReference type="GO" id="GO:0003677">
    <property type="term" value="F:DNA binding"/>
    <property type="evidence" value="ECO:0007669"/>
    <property type="project" value="InterPro"/>
</dbReference>